<keyword evidence="3" id="KW-1185">Reference proteome</keyword>
<comment type="caution">
    <text evidence="2">The sequence shown here is derived from an EMBL/GenBank/DDBJ whole genome shotgun (WGS) entry which is preliminary data.</text>
</comment>
<evidence type="ECO:0000256" key="1">
    <source>
        <dbReference type="SAM" id="MobiDB-lite"/>
    </source>
</evidence>
<feature type="region of interest" description="Disordered" evidence="1">
    <location>
        <begin position="151"/>
        <end position="181"/>
    </location>
</feature>
<dbReference type="OrthoDB" id="767245at2759"/>
<accession>A0A1Q3CP30</accession>
<feature type="compositionally biased region" description="Polar residues" evidence="1">
    <location>
        <begin position="172"/>
        <end position="181"/>
    </location>
</feature>
<name>A0A1Q3CP30_CEPFO</name>
<gene>
    <name evidence="2" type="ORF">CFOL_v3_25271</name>
</gene>
<organism evidence="2 3">
    <name type="scientific">Cephalotus follicularis</name>
    <name type="common">Albany pitcher plant</name>
    <dbReference type="NCBI Taxonomy" id="3775"/>
    <lineage>
        <taxon>Eukaryota</taxon>
        <taxon>Viridiplantae</taxon>
        <taxon>Streptophyta</taxon>
        <taxon>Embryophyta</taxon>
        <taxon>Tracheophyta</taxon>
        <taxon>Spermatophyta</taxon>
        <taxon>Magnoliopsida</taxon>
        <taxon>eudicotyledons</taxon>
        <taxon>Gunneridae</taxon>
        <taxon>Pentapetalae</taxon>
        <taxon>rosids</taxon>
        <taxon>fabids</taxon>
        <taxon>Oxalidales</taxon>
        <taxon>Cephalotaceae</taxon>
        <taxon>Cephalotus</taxon>
    </lineage>
</organism>
<proteinExistence type="predicted"/>
<sequence>MEDCMRQSMRKLAIWYTKTFTPIMTHDELDPIMATLGFTGLQPVTEKGGGKPWKEYVYPAAAASKLDTSQALPRLRLPYPLIDGLHLYTYRAFLDALNFYLHTWDISHLFHIRGMPLQRTNDRSRKWRRMEEDDSTVFVYREGTLDQSTYSLYHSNKPGSNGGHDSDVIRDQGNNTPSSCLVQMKDINPMADFTASSSP</sequence>
<protein>
    <submittedName>
        <fullName evidence="2">Uncharacterized protein</fullName>
    </submittedName>
</protein>
<dbReference type="InParanoid" id="A0A1Q3CP30"/>
<evidence type="ECO:0000313" key="3">
    <source>
        <dbReference type="Proteomes" id="UP000187406"/>
    </source>
</evidence>
<dbReference type="AlphaFoldDB" id="A0A1Q3CP30"/>
<dbReference type="STRING" id="3775.A0A1Q3CP30"/>
<dbReference type="EMBL" id="BDDD01002496">
    <property type="protein sequence ID" value="GAV81818.1"/>
    <property type="molecule type" value="Genomic_DNA"/>
</dbReference>
<dbReference type="Proteomes" id="UP000187406">
    <property type="component" value="Unassembled WGS sequence"/>
</dbReference>
<reference evidence="3" key="1">
    <citation type="submission" date="2016-04" db="EMBL/GenBank/DDBJ databases">
        <title>Cephalotus genome sequencing.</title>
        <authorList>
            <person name="Fukushima K."/>
            <person name="Hasebe M."/>
            <person name="Fang X."/>
        </authorList>
    </citation>
    <scope>NUCLEOTIDE SEQUENCE [LARGE SCALE GENOMIC DNA]</scope>
    <source>
        <strain evidence="3">cv. St1</strain>
    </source>
</reference>
<evidence type="ECO:0000313" key="2">
    <source>
        <dbReference type="EMBL" id="GAV81818.1"/>
    </source>
</evidence>